<dbReference type="Pfam" id="PF17676">
    <property type="entry name" value="Peptidase_S66C"/>
    <property type="match status" value="1"/>
</dbReference>
<sequence>MFDRGISRLESYALNVELFETATRETDWLRSHPEARAADVNRAFADDNIDGIVAAMGGNRAMQIIEDIDESILRDNPTRFFGSSDNTHLHLLLNRLGWVSFYGGQLFPDLAVDSEMHPFTYRNIERAMFQTPFGGCQSAAEWTDEYDDPKTDVPRDWFPADGWYWHNATGKTVTGTVLGGCFEMLESQLMLSGGLFSHMIEPGDVLAVETSGETPTHAEVERFFTVLGERGDLADLGGILVGRPETPKGTVTKRNAYRLEQRRTIERVCDEYAENCPLVFDLDFGHTAPVLPLPLGAEVTIDTGARTIVFE</sequence>
<feature type="domain" description="LD-carboxypeptidase C-terminal" evidence="4">
    <location>
        <begin position="174"/>
        <end position="301"/>
    </location>
</feature>
<dbReference type="GO" id="GO:0016787">
    <property type="term" value="F:hydrolase activity"/>
    <property type="evidence" value="ECO:0007669"/>
    <property type="project" value="UniProtKB-KW"/>
</dbReference>
<dbReference type="InterPro" id="IPR040449">
    <property type="entry name" value="Peptidase_S66_N"/>
</dbReference>
<evidence type="ECO:0000259" key="4">
    <source>
        <dbReference type="Pfam" id="PF17676"/>
    </source>
</evidence>
<gene>
    <name evidence="5" type="ORF">GCM10025751_30160</name>
</gene>
<comment type="caution">
    <text evidence="5">The sequence shown here is derived from an EMBL/GenBank/DDBJ whole genome shotgun (WGS) entry which is preliminary data.</text>
</comment>
<dbReference type="InterPro" id="IPR029062">
    <property type="entry name" value="Class_I_gatase-like"/>
</dbReference>
<evidence type="ECO:0000259" key="3">
    <source>
        <dbReference type="Pfam" id="PF02016"/>
    </source>
</evidence>
<dbReference type="InterPro" id="IPR027478">
    <property type="entry name" value="LdcA_N"/>
</dbReference>
<dbReference type="EMBL" id="BAABKX010000013">
    <property type="protein sequence ID" value="GAA5053178.1"/>
    <property type="molecule type" value="Genomic_DNA"/>
</dbReference>
<dbReference type="Pfam" id="PF02016">
    <property type="entry name" value="Peptidase_S66"/>
    <property type="match status" value="1"/>
</dbReference>
<dbReference type="SUPFAM" id="SSF52317">
    <property type="entry name" value="Class I glutamine amidotransferase-like"/>
    <property type="match status" value="1"/>
</dbReference>
<dbReference type="Gene3D" id="3.40.50.10740">
    <property type="entry name" value="Class I glutamine amidotransferase-like"/>
    <property type="match status" value="1"/>
</dbReference>
<dbReference type="AlphaFoldDB" id="A0AAV3UJC8"/>
<accession>A0AAV3UJC8</accession>
<dbReference type="InterPro" id="IPR027461">
    <property type="entry name" value="Carboxypeptidase_A_C_sf"/>
</dbReference>
<dbReference type="SUPFAM" id="SSF141986">
    <property type="entry name" value="LD-carboxypeptidase A C-terminal domain-like"/>
    <property type="match status" value="1"/>
</dbReference>
<evidence type="ECO:0000256" key="2">
    <source>
        <dbReference type="ARBA" id="ARBA00022801"/>
    </source>
</evidence>
<reference evidence="5 6" key="1">
    <citation type="journal article" date="2019" name="Int. J. Syst. Evol. Microbiol.">
        <title>The Global Catalogue of Microorganisms (GCM) 10K type strain sequencing project: providing services to taxonomists for standard genome sequencing and annotation.</title>
        <authorList>
            <consortium name="The Broad Institute Genomics Platform"/>
            <consortium name="The Broad Institute Genome Sequencing Center for Infectious Disease"/>
            <person name="Wu L."/>
            <person name="Ma J."/>
        </authorList>
    </citation>
    <scope>NUCLEOTIDE SEQUENCE [LARGE SCALE GENOMIC DNA]</scope>
    <source>
        <strain evidence="5 6">JCM 17504</strain>
    </source>
</reference>
<keyword evidence="6" id="KW-1185">Reference proteome</keyword>
<evidence type="ECO:0000313" key="6">
    <source>
        <dbReference type="Proteomes" id="UP001501729"/>
    </source>
</evidence>
<dbReference type="PANTHER" id="PTHR30237:SF4">
    <property type="entry name" value="LD-CARBOXYPEPTIDASE C-TERMINAL DOMAIN-CONTAINING PROTEIN"/>
    <property type="match status" value="1"/>
</dbReference>
<dbReference type="Gene3D" id="3.50.30.60">
    <property type="entry name" value="LD-carboxypeptidase A C-terminal domain-like"/>
    <property type="match status" value="1"/>
</dbReference>
<dbReference type="InterPro" id="IPR040921">
    <property type="entry name" value="Peptidase_S66C"/>
</dbReference>
<dbReference type="InterPro" id="IPR003507">
    <property type="entry name" value="S66_fam"/>
</dbReference>
<feature type="domain" description="LD-carboxypeptidase N-terminal" evidence="3">
    <location>
        <begin position="2"/>
        <end position="103"/>
    </location>
</feature>
<dbReference type="Proteomes" id="UP001501729">
    <property type="component" value="Unassembled WGS sequence"/>
</dbReference>
<protein>
    <submittedName>
        <fullName evidence="5">LD-carboxypeptidase</fullName>
    </submittedName>
</protein>
<evidence type="ECO:0000256" key="1">
    <source>
        <dbReference type="ARBA" id="ARBA00010233"/>
    </source>
</evidence>
<name>A0AAV3UJC8_9EURY</name>
<keyword evidence="2" id="KW-0378">Hydrolase</keyword>
<comment type="similarity">
    <text evidence="1">Belongs to the peptidase S66 family.</text>
</comment>
<organism evidence="5 6">
    <name type="scientific">Haladaptatus pallidirubidus</name>
    <dbReference type="NCBI Taxonomy" id="1008152"/>
    <lineage>
        <taxon>Archaea</taxon>
        <taxon>Methanobacteriati</taxon>
        <taxon>Methanobacteriota</taxon>
        <taxon>Stenosarchaea group</taxon>
        <taxon>Halobacteria</taxon>
        <taxon>Halobacteriales</taxon>
        <taxon>Haladaptataceae</taxon>
        <taxon>Haladaptatus</taxon>
    </lineage>
</organism>
<evidence type="ECO:0000313" key="5">
    <source>
        <dbReference type="EMBL" id="GAA5053178.1"/>
    </source>
</evidence>
<proteinExistence type="inferred from homology"/>
<dbReference type="PANTHER" id="PTHR30237">
    <property type="entry name" value="MURAMOYLTETRAPEPTIDE CARBOXYPEPTIDASE"/>
    <property type="match status" value="1"/>
</dbReference>
<dbReference type="CDD" id="cd07062">
    <property type="entry name" value="Peptidase_S66_mccF_like"/>
    <property type="match status" value="1"/>
</dbReference>